<proteinExistence type="predicted"/>
<dbReference type="Proteomes" id="UP000712600">
    <property type="component" value="Unassembled WGS sequence"/>
</dbReference>
<evidence type="ECO:0000256" key="1">
    <source>
        <dbReference type="SAM" id="MobiDB-lite"/>
    </source>
</evidence>
<dbReference type="EMBL" id="QGKX02000095">
    <property type="protein sequence ID" value="KAF3570122.1"/>
    <property type="molecule type" value="Genomic_DNA"/>
</dbReference>
<sequence length="58" mass="6301">MKKVTNGSGCRWTRTWMTTLPTGPTTHWVLGSSGWTTTQTASAPTPAPPTPTRNLLLF</sequence>
<evidence type="ECO:0000313" key="3">
    <source>
        <dbReference type="Proteomes" id="UP000712600"/>
    </source>
</evidence>
<dbReference type="AlphaFoldDB" id="A0A8S9RBP6"/>
<comment type="caution">
    <text evidence="2">The sequence shown here is derived from an EMBL/GenBank/DDBJ whole genome shotgun (WGS) entry which is preliminary data.</text>
</comment>
<name>A0A8S9RBP6_BRACR</name>
<reference evidence="2" key="1">
    <citation type="submission" date="2019-12" db="EMBL/GenBank/DDBJ databases">
        <title>Genome sequencing and annotation of Brassica cretica.</title>
        <authorList>
            <person name="Studholme D.J."/>
            <person name="Sarris P."/>
        </authorList>
    </citation>
    <scope>NUCLEOTIDE SEQUENCE</scope>
    <source>
        <strain evidence="2">PFS-109/04</strain>
        <tissue evidence="2">Leaf</tissue>
    </source>
</reference>
<protein>
    <submittedName>
        <fullName evidence="2">Uncharacterized protein</fullName>
    </submittedName>
</protein>
<evidence type="ECO:0000313" key="2">
    <source>
        <dbReference type="EMBL" id="KAF3570122.1"/>
    </source>
</evidence>
<gene>
    <name evidence="2" type="ORF">F2Q69_00058505</name>
</gene>
<feature type="region of interest" description="Disordered" evidence="1">
    <location>
        <begin position="30"/>
        <end position="58"/>
    </location>
</feature>
<accession>A0A8S9RBP6</accession>
<organism evidence="2 3">
    <name type="scientific">Brassica cretica</name>
    <name type="common">Mustard</name>
    <dbReference type="NCBI Taxonomy" id="69181"/>
    <lineage>
        <taxon>Eukaryota</taxon>
        <taxon>Viridiplantae</taxon>
        <taxon>Streptophyta</taxon>
        <taxon>Embryophyta</taxon>
        <taxon>Tracheophyta</taxon>
        <taxon>Spermatophyta</taxon>
        <taxon>Magnoliopsida</taxon>
        <taxon>eudicotyledons</taxon>
        <taxon>Gunneridae</taxon>
        <taxon>Pentapetalae</taxon>
        <taxon>rosids</taxon>
        <taxon>malvids</taxon>
        <taxon>Brassicales</taxon>
        <taxon>Brassicaceae</taxon>
        <taxon>Brassiceae</taxon>
        <taxon>Brassica</taxon>
    </lineage>
</organism>